<reference evidence="1 2" key="1">
    <citation type="submission" date="2023-10" db="EMBL/GenBank/DDBJ databases">
        <title>Development of a sustainable strategy for remediation of hydrocarbon-contaminated territories based on the waste exchange concept.</title>
        <authorList>
            <person name="Krivoruchko A."/>
        </authorList>
    </citation>
    <scope>NUCLEOTIDE SEQUENCE [LARGE SCALE GENOMIC DNA]</scope>
    <source>
        <strain evidence="1 2">IEGM 1266</strain>
    </source>
</reference>
<accession>A0ABU4D928</accession>
<organism evidence="1 2">
    <name type="scientific">Gordonia amicalis</name>
    <dbReference type="NCBI Taxonomy" id="89053"/>
    <lineage>
        <taxon>Bacteria</taxon>
        <taxon>Bacillati</taxon>
        <taxon>Actinomycetota</taxon>
        <taxon>Actinomycetes</taxon>
        <taxon>Mycobacteriales</taxon>
        <taxon>Gordoniaceae</taxon>
        <taxon>Gordonia</taxon>
    </lineage>
</organism>
<evidence type="ECO:0000313" key="2">
    <source>
        <dbReference type="Proteomes" id="UP001185779"/>
    </source>
</evidence>
<keyword evidence="2" id="KW-1185">Reference proteome</keyword>
<evidence type="ECO:0000313" key="1">
    <source>
        <dbReference type="EMBL" id="MDV6305762.1"/>
    </source>
</evidence>
<dbReference type="RefSeq" id="WP_157753382.1">
    <property type="nucleotide sequence ID" value="NZ_CP096596.1"/>
</dbReference>
<gene>
    <name evidence="1" type="ORF">R3P94_00110</name>
</gene>
<dbReference type="EMBL" id="JAWLKI010000001">
    <property type="protein sequence ID" value="MDV6305762.1"/>
    <property type="molecule type" value="Genomic_DNA"/>
</dbReference>
<name>A0ABU4D928_9ACTN</name>
<proteinExistence type="predicted"/>
<sequence>MTAEEYLAAQDATVEEAAAAYARIKSSGAPAARAEFWRLVDVFWTRQAKWGHRVGLG</sequence>
<dbReference type="Proteomes" id="UP001185779">
    <property type="component" value="Unassembled WGS sequence"/>
</dbReference>
<comment type="caution">
    <text evidence="1">The sequence shown here is derived from an EMBL/GenBank/DDBJ whole genome shotgun (WGS) entry which is preliminary data.</text>
</comment>
<protein>
    <submittedName>
        <fullName evidence="1">Uncharacterized protein</fullName>
    </submittedName>
</protein>